<dbReference type="RefSeq" id="WP_076201495.1">
    <property type="nucleotide sequence ID" value="NZ_CP019236.1"/>
</dbReference>
<sequence>MRNESRKWVTHQAWVEGKWERDVVLAIGADGTWASVLPNASAAQQAGATRLDGPVLPGVVNAHSHVLQRMRAGLTERRGVASQVAQERRTHAAQRVTPAQLEAVAGQLYAELLLGGYTHVCEFLFLHAEAAAEPLQMAQALARAARGVGIGLTLLPALASAGHSGPAPVAELLAVVEAINRQTAAAVRVPAVSREASSAGAVLVGAGVGLGGLDTADRSAMQALTAAARKTGLPVHIHIAEQPSAVDDCLARTGQRPIEWLLAHADVDARWNLVHATHASPAEIGAVRSAGAAIVVCPSSAANLGRGVFDLPAFAAVGGNWSIGSDRHVARSWPEELRLLEYTYRLQRHARNVAAEAAGRESCAAVLFDAVVAGGQAATGQRVGPIQVGRRADFLVLDAASNALLGLPADHHLDALLFSSPSARFRDVFVAGARVVREGRLVGPQNDTALAVRIGEAFVPVMQAQHVRPAQAVAVPRPA</sequence>
<dbReference type="InterPro" id="IPR051607">
    <property type="entry name" value="Metallo-dep_hydrolases"/>
</dbReference>
<dbReference type="EMBL" id="CP019236">
    <property type="protein sequence ID" value="APW39250.1"/>
    <property type="molecule type" value="Genomic_DNA"/>
</dbReference>
<reference evidence="6 7" key="1">
    <citation type="submission" date="2017-01" db="EMBL/GenBank/DDBJ databases">
        <authorList>
            <person name="Mah S.A."/>
            <person name="Swanson W.J."/>
            <person name="Moy G.W."/>
            <person name="Vacquier V.D."/>
        </authorList>
    </citation>
    <scope>NUCLEOTIDE SEQUENCE [LARGE SCALE GENOMIC DNA]</scope>
    <source>
        <strain evidence="6 7">DCY110</strain>
    </source>
</reference>
<dbReference type="GO" id="GO:0019239">
    <property type="term" value="F:deaminase activity"/>
    <property type="evidence" value="ECO:0007669"/>
    <property type="project" value="TreeGrafter"/>
</dbReference>
<dbReference type="OrthoDB" id="9796020at2"/>
<dbReference type="InterPro" id="IPR032466">
    <property type="entry name" value="Metal_Hydrolase"/>
</dbReference>
<evidence type="ECO:0000256" key="1">
    <source>
        <dbReference type="ARBA" id="ARBA00001947"/>
    </source>
</evidence>
<organism evidence="6 7">
    <name type="scientific">Rhodoferax koreensis</name>
    <dbReference type="NCBI Taxonomy" id="1842727"/>
    <lineage>
        <taxon>Bacteria</taxon>
        <taxon>Pseudomonadati</taxon>
        <taxon>Pseudomonadota</taxon>
        <taxon>Betaproteobacteria</taxon>
        <taxon>Burkholderiales</taxon>
        <taxon>Comamonadaceae</taxon>
        <taxon>Rhodoferax</taxon>
    </lineage>
</organism>
<evidence type="ECO:0000313" key="7">
    <source>
        <dbReference type="Proteomes" id="UP000186609"/>
    </source>
</evidence>
<comment type="cofactor">
    <cofactor evidence="1">
        <name>Zn(2+)</name>
        <dbReference type="ChEBI" id="CHEBI:29105"/>
    </cofactor>
</comment>
<dbReference type="SUPFAM" id="SSF51556">
    <property type="entry name" value="Metallo-dependent hydrolases"/>
    <property type="match status" value="1"/>
</dbReference>
<name>A0A1P8JZS1_9BURK</name>
<proteinExistence type="predicted"/>
<dbReference type="GO" id="GO:0005829">
    <property type="term" value="C:cytosol"/>
    <property type="evidence" value="ECO:0007669"/>
    <property type="project" value="TreeGrafter"/>
</dbReference>
<evidence type="ECO:0000313" key="6">
    <source>
        <dbReference type="EMBL" id="APW39250.1"/>
    </source>
</evidence>
<protein>
    <recommendedName>
        <fullName evidence="5">Amidohydrolase-related domain-containing protein</fullName>
    </recommendedName>
</protein>
<evidence type="ECO:0000256" key="2">
    <source>
        <dbReference type="ARBA" id="ARBA00022723"/>
    </source>
</evidence>
<dbReference type="GO" id="GO:0046872">
    <property type="term" value="F:metal ion binding"/>
    <property type="evidence" value="ECO:0007669"/>
    <property type="project" value="UniProtKB-KW"/>
</dbReference>
<keyword evidence="4" id="KW-0862">Zinc</keyword>
<gene>
    <name evidence="6" type="ORF">RD110_20215</name>
</gene>
<dbReference type="Gene3D" id="2.30.40.10">
    <property type="entry name" value="Urease, subunit C, domain 1"/>
    <property type="match status" value="1"/>
</dbReference>
<dbReference type="Pfam" id="PF01979">
    <property type="entry name" value="Amidohydro_1"/>
    <property type="match status" value="1"/>
</dbReference>
<dbReference type="PANTHER" id="PTHR11271">
    <property type="entry name" value="GUANINE DEAMINASE"/>
    <property type="match status" value="1"/>
</dbReference>
<dbReference type="InterPro" id="IPR011059">
    <property type="entry name" value="Metal-dep_hydrolase_composite"/>
</dbReference>
<keyword evidence="3" id="KW-0378">Hydrolase</keyword>
<dbReference type="PANTHER" id="PTHR11271:SF48">
    <property type="entry name" value="AMIDOHYDROLASE-RELATED DOMAIN-CONTAINING PROTEIN"/>
    <property type="match status" value="1"/>
</dbReference>
<dbReference type="InterPro" id="IPR006680">
    <property type="entry name" value="Amidohydro-rel"/>
</dbReference>
<dbReference type="Proteomes" id="UP000186609">
    <property type="component" value="Chromosome"/>
</dbReference>
<feature type="domain" description="Amidohydrolase-related" evidence="5">
    <location>
        <begin position="55"/>
        <end position="433"/>
    </location>
</feature>
<dbReference type="STRING" id="1842727.RD110_20215"/>
<dbReference type="SUPFAM" id="SSF51338">
    <property type="entry name" value="Composite domain of metallo-dependent hydrolases"/>
    <property type="match status" value="1"/>
</dbReference>
<keyword evidence="7" id="KW-1185">Reference proteome</keyword>
<evidence type="ECO:0000259" key="5">
    <source>
        <dbReference type="Pfam" id="PF01979"/>
    </source>
</evidence>
<dbReference type="AlphaFoldDB" id="A0A1P8JZS1"/>
<accession>A0A1P8JZS1</accession>
<dbReference type="KEGG" id="rhy:RD110_20215"/>
<evidence type="ECO:0000256" key="3">
    <source>
        <dbReference type="ARBA" id="ARBA00022801"/>
    </source>
</evidence>
<keyword evidence="2" id="KW-0479">Metal-binding</keyword>
<dbReference type="Gene3D" id="3.20.20.140">
    <property type="entry name" value="Metal-dependent hydrolases"/>
    <property type="match status" value="1"/>
</dbReference>
<evidence type="ECO:0000256" key="4">
    <source>
        <dbReference type="ARBA" id="ARBA00022833"/>
    </source>
</evidence>